<feature type="binding site" evidence="8">
    <location>
        <position position="315"/>
    </location>
    <ligand>
        <name>[4Fe-4S] cluster</name>
        <dbReference type="ChEBI" id="CHEBI:49883"/>
        <label>1</label>
    </ligand>
</feature>
<organism evidence="12 13">
    <name type="scientific">Priestia endophytica DSM 13796</name>
    <dbReference type="NCBI Taxonomy" id="1121089"/>
    <lineage>
        <taxon>Bacteria</taxon>
        <taxon>Bacillati</taxon>
        <taxon>Bacillota</taxon>
        <taxon>Bacilli</taxon>
        <taxon>Bacillales</taxon>
        <taxon>Bacillaceae</taxon>
        <taxon>Priestia</taxon>
    </lineage>
</organism>
<dbReference type="Pfam" id="PF11870">
    <property type="entry name" value="LutB_C"/>
    <property type="match status" value="1"/>
</dbReference>
<dbReference type="InterPro" id="IPR017896">
    <property type="entry name" value="4Fe4S_Fe-S-bd"/>
</dbReference>
<gene>
    <name evidence="8" type="primary">lutB</name>
    <name evidence="12" type="ORF">SAMN02745910_01814</name>
</gene>
<dbReference type="HAMAP" id="MF_02103">
    <property type="entry name" value="LutB"/>
    <property type="match status" value="1"/>
</dbReference>
<sequence>MSMKISDKKFNERVNKGIQDSTMREAVSTAQERLYTRRLAASDELGNWEDWRELGEQIRQHTLENLDYYLMQLSESVTKRGGHIFFAKTKEEAAQYIKEVAEKKQAKKVVKSKSMVTEEIEMNKTLEGIGCEVVESDLGEYILQVDNHEPPSHIVAPALHMKKEQIRDVFQEKLGYKQSEDPYEMTKFVREILREKFLEAEIGVTGCNFAVANTGSICLVTNEGNADLVTAIPKTQIAVMGMERLVPTMEELDVLVGLLCRSAVGQKLTSYITTVGPKYEEEADGPEEFHLVVVDNGRSEILGSEFRQVLQCIRCAACINVCPVYRHVGGHSYGSIYPGPIGAVLSPLLGGYDDYKELPYASSLCGACTDACPVKIPLHELLVKHRQVIVEKEGRAPLAEKLAMKMFGMGASSAALYKLGTKMAPTAMKPIVSGDRVSKGIGPLKNWTEIREFPAPSKERFRDWFEDHKKDGEK</sequence>
<dbReference type="InterPro" id="IPR022825">
    <property type="entry name" value="LutB"/>
</dbReference>
<keyword evidence="4 8" id="KW-0677">Repeat</keyword>
<dbReference type="GeneID" id="93710503"/>
<keyword evidence="2 8" id="KW-0004">4Fe-4S</keyword>
<dbReference type="RefSeq" id="WP_061804996.1">
    <property type="nucleotide sequence ID" value="NZ_FOXX01000003.1"/>
</dbReference>
<feature type="binding site" evidence="8">
    <location>
        <position position="365"/>
    </location>
    <ligand>
        <name>[4Fe-4S] cluster</name>
        <dbReference type="ChEBI" id="CHEBI:49883"/>
        <label>2</label>
    </ligand>
</feature>
<keyword evidence="13" id="KW-1185">Reference proteome</keyword>
<evidence type="ECO:0000256" key="6">
    <source>
        <dbReference type="ARBA" id="ARBA00023004"/>
    </source>
</evidence>
<evidence type="ECO:0000256" key="4">
    <source>
        <dbReference type="ARBA" id="ARBA00022737"/>
    </source>
</evidence>
<keyword evidence="1 8" id="KW-0813">Transport</keyword>
<comment type="function">
    <text evidence="8">Is involved in L-lactate degradation and allows cells to grow with lactate as the sole carbon source. Has probably a role as an electron transporter during oxidation of L-lactate.</text>
</comment>
<keyword evidence="5 8" id="KW-0249">Electron transport</keyword>
<feature type="domain" description="Lactate utilization protein B C-terminal" evidence="10">
    <location>
        <begin position="384"/>
        <end position="470"/>
    </location>
</feature>
<reference evidence="12 13" key="1">
    <citation type="submission" date="2016-10" db="EMBL/GenBank/DDBJ databases">
        <authorList>
            <person name="Varghese N."/>
            <person name="Submissions S."/>
        </authorList>
    </citation>
    <scope>NUCLEOTIDE SEQUENCE [LARGE SCALE GENOMIC DNA]</scope>
    <source>
        <strain evidence="12 13">DSM 13796</strain>
    </source>
</reference>
<evidence type="ECO:0000313" key="13">
    <source>
        <dbReference type="Proteomes" id="UP000182762"/>
    </source>
</evidence>
<name>A0A1I5Z3W2_9BACI</name>
<dbReference type="InterPro" id="IPR017900">
    <property type="entry name" value="4Fe4S_Fe_S_CS"/>
</dbReference>
<dbReference type="Pfam" id="PF02589">
    <property type="entry name" value="LUD_dom"/>
    <property type="match status" value="1"/>
</dbReference>
<evidence type="ECO:0000259" key="10">
    <source>
        <dbReference type="Pfam" id="PF11870"/>
    </source>
</evidence>
<protein>
    <recommendedName>
        <fullName evidence="8">Lactate utilization protein B</fullName>
    </recommendedName>
</protein>
<feature type="domain" description="4Fe-4S ferredoxin-type" evidence="11">
    <location>
        <begin position="309"/>
        <end position="376"/>
    </location>
</feature>
<comment type="similarity">
    <text evidence="8">Belongs to the LutB/YkgF family.</text>
</comment>
<dbReference type="SUPFAM" id="SSF100950">
    <property type="entry name" value="NagB/RpiA/CoA transferase-like"/>
    <property type="match status" value="1"/>
</dbReference>
<evidence type="ECO:0000256" key="8">
    <source>
        <dbReference type="HAMAP-Rule" id="MF_02103"/>
    </source>
</evidence>
<evidence type="ECO:0000256" key="7">
    <source>
        <dbReference type="ARBA" id="ARBA00023014"/>
    </source>
</evidence>
<feature type="binding site" evidence="8">
    <location>
        <position position="322"/>
    </location>
    <ligand>
        <name>[4Fe-4S] cluster</name>
        <dbReference type="ChEBI" id="CHEBI:49883"/>
        <label>2</label>
    </ligand>
</feature>
<comment type="caution">
    <text evidence="12">The sequence shown here is derived from an EMBL/GenBank/DDBJ whole genome shotgun (WGS) entry which is preliminary data.</text>
</comment>
<dbReference type="NCBIfam" id="TIGR00273">
    <property type="entry name" value="LutB/LldF family L-lactate oxidation iron-sulfur protein"/>
    <property type="match status" value="1"/>
</dbReference>
<dbReference type="InterPro" id="IPR003741">
    <property type="entry name" value="LUD_dom"/>
</dbReference>
<dbReference type="InterPro" id="IPR009051">
    <property type="entry name" value="Helical_ferredxn"/>
</dbReference>
<dbReference type="InterPro" id="IPR004452">
    <property type="entry name" value="LutB/LldF"/>
</dbReference>
<evidence type="ECO:0000256" key="1">
    <source>
        <dbReference type="ARBA" id="ARBA00022448"/>
    </source>
</evidence>
<feature type="binding site" evidence="8">
    <location>
        <position position="372"/>
    </location>
    <ligand>
        <name>[4Fe-4S] cluster</name>
        <dbReference type="ChEBI" id="CHEBI:49883"/>
        <label>1</label>
    </ligand>
</feature>
<keyword evidence="6 8" id="KW-0408">Iron</keyword>
<dbReference type="PANTHER" id="PTHR47153:SF2">
    <property type="entry name" value="LACTATE UTILIZATION PROTEIN B"/>
    <property type="match status" value="1"/>
</dbReference>
<feature type="binding site" evidence="8">
    <location>
        <position position="312"/>
    </location>
    <ligand>
        <name>[4Fe-4S] cluster</name>
        <dbReference type="ChEBI" id="CHEBI:49883"/>
        <label>1</label>
    </ligand>
</feature>
<evidence type="ECO:0000313" key="12">
    <source>
        <dbReference type="EMBL" id="SFQ51164.1"/>
    </source>
</evidence>
<evidence type="ECO:0000256" key="5">
    <source>
        <dbReference type="ARBA" id="ARBA00022982"/>
    </source>
</evidence>
<feature type="binding site" evidence="8">
    <location>
        <position position="368"/>
    </location>
    <ligand>
        <name>[4Fe-4S] cluster</name>
        <dbReference type="ChEBI" id="CHEBI:49883"/>
        <label>2</label>
    </ligand>
</feature>
<keyword evidence="7 8" id="KW-0411">Iron-sulfur</keyword>
<dbReference type="InterPro" id="IPR024569">
    <property type="entry name" value="LutB_C"/>
</dbReference>
<dbReference type="SUPFAM" id="SSF46548">
    <property type="entry name" value="alpha-helical ferredoxin"/>
    <property type="match status" value="1"/>
</dbReference>
<evidence type="ECO:0000259" key="11">
    <source>
        <dbReference type="Pfam" id="PF13183"/>
    </source>
</evidence>
<dbReference type="Proteomes" id="UP000182762">
    <property type="component" value="Unassembled WGS sequence"/>
</dbReference>
<evidence type="ECO:0000259" key="9">
    <source>
        <dbReference type="Pfam" id="PF02589"/>
    </source>
</evidence>
<dbReference type="Gene3D" id="3.40.50.10420">
    <property type="entry name" value="NagB/RpiA/CoA transferase-like"/>
    <property type="match status" value="1"/>
</dbReference>
<dbReference type="InterPro" id="IPR037171">
    <property type="entry name" value="NagB/RpiA_transferase-like"/>
</dbReference>
<proteinExistence type="inferred from homology"/>
<dbReference type="InterPro" id="IPR024185">
    <property type="entry name" value="FTHF_cligase-like_sf"/>
</dbReference>
<dbReference type="EMBL" id="FOXX01000003">
    <property type="protein sequence ID" value="SFQ51164.1"/>
    <property type="molecule type" value="Genomic_DNA"/>
</dbReference>
<feature type="domain" description="LUD" evidence="9">
    <location>
        <begin position="71"/>
        <end position="294"/>
    </location>
</feature>
<dbReference type="PANTHER" id="PTHR47153">
    <property type="entry name" value="LACTATE UTILIZATION PROTEIN B"/>
    <property type="match status" value="1"/>
</dbReference>
<keyword evidence="3 8" id="KW-0479">Metal-binding</keyword>
<evidence type="ECO:0000256" key="3">
    <source>
        <dbReference type="ARBA" id="ARBA00022723"/>
    </source>
</evidence>
<accession>A0A1I5Z3W2</accession>
<dbReference type="PROSITE" id="PS00198">
    <property type="entry name" value="4FE4S_FER_1"/>
    <property type="match status" value="1"/>
</dbReference>
<feature type="binding site" evidence="8">
    <location>
        <position position="318"/>
    </location>
    <ligand>
        <name>[4Fe-4S] cluster</name>
        <dbReference type="ChEBI" id="CHEBI:49883"/>
        <label>1</label>
    </ligand>
</feature>
<dbReference type="Gene3D" id="1.10.1060.10">
    <property type="entry name" value="Alpha-helical ferredoxin"/>
    <property type="match status" value="1"/>
</dbReference>
<evidence type="ECO:0000256" key="2">
    <source>
        <dbReference type="ARBA" id="ARBA00022485"/>
    </source>
</evidence>
<dbReference type="Pfam" id="PF13183">
    <property type="entry name" value="Fer4_8"/>
    <property type="match status" value="1"/>
</dbReference>